<keyword evidence="5" id="KW-0106">Calcium</keyword>
<dbReference type="InterPro" id="IPR013217">
    <property type="entry name" value="Methyltransf_12"/>
</dbReference>
<dbReference type="Pfam" id="PF08242">
    <property type="entry name" value="Methyltransf_12"/>
    <property type="match status" value="1"/>
</dbReference>
<feature type="region of interest" description="Disordered" evidence="8">
    <location>
        <begin position="782"/>
        <end position="805"/>
    </location>
</feature>
<accession>A0A813H151</accession>
<protein>
    <recommendedName>
        <fullName evidence="10">EF-hand domain-containing protein</fullName>
    </recommendedName>
</protein>
<dbReference type="SMART" id="SM00822">
    <property type="entry name" value="PKS_KR"/>
    <property type="match status" value="1"/>
</dbReference>
<dbReference type="EMBL" id="CAJNNV010030105">
    <property type="protein sequence ID" value="CAE8631356.1"/>
    <property type="molecule type" value="Genomic_DNA"/>
</dbReference>
<evidence type="ECO:0000256" key="6">
    <source>
        <dbReference type="ARBA" id="ARBA00022989"/>
    </source>
</evidence>
<dbReference type="PANTHER" id="PTHR43775">
    <property type="entry name" value="FATTY ACID SYNTHASE"/>
    <property type="match status" value="1"/>
</dbReference>
<evidence type="ECO:0000256" key="8">
    <source>
        <dbReference type="SAM" id="MobiDB-lite"/>
    </source>
</evidence>
<dbReference type="Gene3D" id="1.10.238.10">
    <property type="entry name" value="EF-hand"/>
    <property type="match status" value="1"/>
</dbReference>
<dbReference type="SUPFAM" id="SSF56399">
    <property type="entry name" value="ADP-ribosylation"/>
    <property type="match status" value="1"/>
</dbReference>
<dbReference type="InterPro" id="IPR057326">
    <property type="entry name" value="KR_dom"/>
</dbReference>
<dbReference type="GO" id="GO:0016020">
    <property type="term" value="C:membrane"/>
    <property type="evidence" value="ECO:0007669"/>
    <property type="project" value="UniProtKB-SubCell"/>
</dbReference>
<gene>
    <name evidence="11" type="ORF">PGLA1383_LOCUS47468</name>
</gene>
<dbReference type="InterPro" id="IPR050091">
    <property type="entry name" value="PKS_NRPS_Biosynth_Enz"/>
</dbReference>
<reference evidence="11" key="1">
    <citation type="submission" date="2021-02" db="EMBL/GenBank/DDBJ databases">
        <authorList>
            <person name="Dougan E. K."/>
            <person name="Rhodes N."/>
            <person name="Thang M."/>
            <person name="Chan C."/>
        </authorList>
    </citation>
    <scope>NUCLEOTIDE SEQUENCE</scope>
</reference>
<feature type="region of interest" description="Disordered" evidence="8">
    <location>
        <begin position="3806"/>
        <end position="3845"/>
    </location>
</feature>
<feature type="transmembrane region" description="Helical" evidence="9">
    <location>
        <begin position="472"/>
        <end position="497"/>
    </location>
</feature>
<dbReference type="InterPro" id="IPR007848">
    <property type="entry name" value="Small_mtfrase_dom"/>
</dbReference>
<comment type="subcellular location">
    <subcellularLocation>
        <location evidence="1">Membrane</location>
        <topology evidence="1">Multi-pass membrane protein</topology>
    </subcellularLocation>
</comment>
<keyword evidence="12" id="KW-1185">Reference proteome</keyword>
<dbReference type="InterPro" id="IPR013968">
    <property type="entry name" value="PKS_KR"/>
</dbReference>
<dbReference type="SUPFAM" id="SSF47473">
    <property type="entry name" value="EF-hand"/>
    <property type="match status" value="1"/>
</dbReference>
<evidence type="ECO:0000313" key="12">
    <source>
        <dbReference type="Proteomes" id="UP000654075"/>
    </source>
</evidence>
<dbReference type="Gene3D" id="1.10.287.70">
    <property type="match status" value="1"/>
</dbReference>
<dbReference type="Gene3D" id="3.40.50.150">
    <property type="entry name" value="Vaccinia Virus protein VP39"/>
    <property type="match status" value="2"/>
</dbReference>
<feature type="region of interest" description="Disordered" evidence="8">
    <location>
        <begin position="1539"/>
        <end position="1560"/>
    </location>
</feature>
<feature type="compositionally biased region" description="Low complexity" evidence="8">
    <location>
        <begin position="1543"/>
        <end position="1560"/>
    </location>
</feature>
<feature type="region of interest" description="Disordered" evidence="8">
    <location>
        <begin position="2160"/>
        <end position="2195"/>
    </location>
</feature>
<feature type="region of interest" description="Disordered" evidence="8">
    <location>
        <begin position="3668"/>
        <end position="3727"/>
    </location>
</feature>
<dbReference type="Pfam" id="PF05175">
    <property type="entry name" value="MTS"/>
    <property type="match status" value="1"/>
</dbReference>
<dbReference type="PROSITE" id="PS00018">
    <property type="entry name" value="EF_HAND_1"/>
    <property type="match status" value="1"/>
</dbReference>
<comment type="caution">
    <text evidence="11">The sequence shown here is derived from an EMBL/GenBank/DDBJ whole genome shotgun (WGS) entry which is preliminary data.</text>
</comment>
<dbReference type="InterPro" id="IPR011992">
    <property type="entry name" value="EF-hand-dom_pair"/>
</dbReference>
<evidence type="ECO:0000256" key="2">
    <source>
        <dbReference type="ARBA" id="ARBA00022450"/>
    </source>
</evidence>
<dbReference type="InterPro" id="IPR029063">
    <property type="entry name" value="SAM-dependent_MTases_sf"/>
</dbReference>
<dbReference type="GO" id="GO:0005216">
    <property type="term" value="F:monoatomic ion channel activity"/>
    <property type="evidence" value="ECO:0007669"/>
    <property type="project" value="InterPro"/>
</dbReference>
<dbReference type="InterPro" id="IPR018247">
    <property type="entry name" value="EF_Hand_1_Ca_BS"/>
</dbReference>
<dbReference type="GO" id="GO:0004312">
    <property type="term" value="F:fatty acid synthase activity"/>
    <property type="evidence" value="ECO:0007669"/>
    <property type="project" value="TreeGrafter"/>
</dbReference>
<dbReference type="OrthoDB" id="329835at2759"/>
<dbReference type="Pfam" id="PF13499">
    <property type="entry name" value="EF-hand_7"/>
    <property type="match status" value="1"/>
</dbReference>
<evidence type="ECO:0000259" key="10">
    <source>
        <dbReference type="PROSITE" id="PS50222"/>
    </source>
</evidence>
<dbReference type="PROSITE" id="PS50222">
    <property type="entry name" value="EF_HAND_2"/>
    <property type="match status" value="1"/>
</dbReference>
<dbReference type="Pfam" id="PF00520">
    <property type="entry name" value="Ion_trans"/>
    <property type="match status" value="1"/>
</dbReference>
<feature type="region of interest" description="Disordered" evidence="8">
    <location>
        <begin position="1951"/>
        <end position="1989"/>
    </location>
</feature>
<evidence type="ECO:0000256" key="5">
    <source>
        <dbReference type="ARBA" id="ARBA00022837"/>
    </source>
</evidence>
<feature type="region of interest" description="Disordered" evidence="8">
    <location>
        <begin position="1105"/>
        <end position="1128"/>
    </location>
</feature>
<evidence type="ECO:0000256" key="3">
    <source>
        <dbReference type="ARBA" id="ARBA00022553"/>
    </source>
</evidence>
<name>A0A813H151_POLGL</name>
<keyword evidence="7 9" id="KW-0472">Membrane</keyword>
<dbReference type="GO" id="GO:0006633">
    <property type="term" value="P:fatty acid biosynthetic process"/>
    <property type="evidence" value="ECO:0007669"/>
    <property type="project" value="TreeGrafter"/>
</dbReference>
<dbReference type="GO" id="GO:0005509">
    <property type="term" value="F:calcium ion binding"/>
    <property type="evidence" value="ECO:0007669"/>
    <property type="project" value="InterPro"/>
</dbReference>
<dbReference type="Gene3D" id="1.20.120.350">
    <property type="entry name" value="Voltage-gated potassium channels. Chain C"/>
    <property type="match status" value="1"/>
</dbReference>
<dbReference type="Gene3D" id="3.40.50.720">
    <property type="entry name" value="NAD(P)-binding Rossmann-like Domain"/>
    <property type="match status" value="3"/>
</dbReference>
<dbReference type="InterPro" id="IPR002048">
    <property type="entry name" value="EF_hand_dom"/>
</dbReference>
<evidence type="ECO:0000256" key="9">
    <source>
        <dbReference type="SAM" id="Phobius"/>
    </source>
</evidence>
<proteinExistence type="predicted"/>
<dbReference type="InterPro" id="IPR027359">
    <property type="entry name" value="Volt_channel_dom_sf"/>
</dbReference>
<dbReference type="SUPFAM" id="SSF81324">
    <property type="entry name" value="Voltage-gated potassium channels"/>
    <property type="match status" value="1"/>
</dbReference>
<dbReference type="PANTHER" id="PTHR43775:SF37">
    <property type="entry name" value="SI:DKEY-61P9.11"/>
    <property type="match status" value="1"/>
</dbReference>
<dbReference type="InterPro" id="IPR036291">
    <property type="entry name" value="NAD(P)-bd_dom_sf"/>
</dbReference>
<dbReference type="GO" id="GO:0008168">
    <property type="term" value="F:methyltransferase activity"/>
    <property type="evidence" value="ECO:0007669"/>
    <property type="project" value="InterPro"/>
</dbReference>
<feature type="region of interest" description="Disordered" evidence="8">
    <location>
        <begin position="38"/>
        <end position="67"/>
    </location>
</feature>
<feature type="compositionally biased region" description="Pro residues" evidence="8">
    <location>
        <begin position="45"/>
        <end position="62"/>
    </location>
</feature>
<keyword evidence="6 9" id="KW-1133">Transmembrane helix</keyword>
<evidence type="ECO:0000256" key="7">
    <source>
        <dbReference type="ARBA" id="ARBA00023136"/>
    </source>
</evidence>
<dbReference type="SUPFAM" id="SSF51735">
    <property type="entry name" value="NAD(P)-binding Rossmann-fold domains"/>
    <property type="match status" value="4"/>
</dbReference>
<feature type="compositionally biased region" description="Low complexity" evidence="8">
    <location>
        <begin position="1105"/>
        <end position="1114"/>
    </location>
</feature>
<evidence type="ECO:0000256" key="4">
    <source>
        <dbReference type="ARBA" id="ARBA00022692"/>
    </source>
</evidence>
<feature type="domain" description="EF-hand" evidence="10">
    <location>
        <begin position="521"/>
        <end position="556"/>
    </location>
</feature>
<feature type="transmembrane region" description="Helical" evidence="9">
    <location>
        <begin position="406"/>
        <end position="423"/>
    </location>
</feature>
<feature type="region of interest" description="Disordered" evidence="8">
    <location>
        <begin position="3748"/>
        <end position="3788"/>
    </location>
</feature>
<keyword evidence="4 9" id="KW-0812">Transmembrane</keyword>
<dbReference type="Pfam" id="PF08659">
    <property type="entry name" value="KR"/>
    <property type="match status" value="3"/>
</dbReference>
<dbReference type="SUPFAM" id="SSF53335">
    <property type="entry name" value="S-adenosyl-L-methionine-dependent methyltransferases"/>
    <property type="match status" value="2"/>
</dbReference>
<feature type="region of interest" description="Disordered" evidence="8">
    <location>
        <begin position="1597"/>
        <end position="1617"/>
    </location>
</feature>
<sequence>MDALPAKVPEVVPREHSPLFMLPEAAFRIQSPGRVLNGYGSSSPRPCPPPLDPGLPPEPGPGPLKGGLWRNAGLCEASGEGGVCFPPAGSASPALGGDFHRWFLHALDQHQANVQELLHRNQRALAEQVAKLVVAEVRGSCLRASSSQCLLRPVPVLEPVPVPEPVLKPVPASEPSETGGGEDQDSPQSQTVMAGTGTPKHRPSLLRRNVATQIFDMPREEGTGAMNWEIWRDPKKFVSGPLHVIMGSVIMLNTAVMLAELQWRGNEADLALGLSVGSPLLWNESPAGSDAGQSFFDATDAFFLACYFLELAVRIVVLRCASVYDGGVVWSTLIDALLIVAGVLEAAFRGSITISVLRLIARPMKFVKVIRVIRVMSMFRQLRILAKTMVASMGALFWSMVLLCTAQLIGAMFLCSLLHGFVMDESQDLTWRLWVNRYYGTGLKAFYTMFEVTQSGGWPTYARPLVEHVDPWWSIFFMLYVTVVVFAIMRIITAIFIKETLGVAADDAMEAVHERMSSQAKYQKMLHQMFEAADCSGDGHLSRDEFREALSHPAAKHYLSHLELHVHEVDDLFDLLDSGNDQVSYNEFVKGVLRLKGQARSMDVVAIMHDSVEIKGKFLAKSHPLLEGPSLCACTSTGLMQCWPQGIGDYAKLTCFMLQLWGFNWSERGGLCVSDVVQVSDMVEAGRATASDFFSIFGYTVNKVVVGSRANCDFHICTAAEATPAGAPLLVLPLSRCWTASSAEATQDTSNLAQARQAKLQVPHLNLDKAECPNLGPALARAADRRKTGRTQTTGAAKEPPAGAESLLEAGSTRIALQLLWELRRQRAGASPSSEDDSVVSARRRASAPGRAVHLQLLGTPGLVAGHAGGSPMPRAPGLVRVSRLETLLAWGRRDLDALRGSPWFDEATRRQAEVVFELRSLLAELGPQVAAELGLLSSDAPSSEASDKFGELSRGTLECFAWARQVLQQYGLTFLLPPGHAAGSQLQLLAPGLELLRPVGPETEARCQEGPDVAVLRLELGLRGGPALVLYAGRSLEEGDPIHFSHGACSQGGFRLLRGLGACGPEVKPWDAVEVLLRLPVHSKDTAPGAQLWEVLQALQDGLSSSEPGASSSQLPGDCLPPNTSESCHEASRLVSVHAQRPAASSAAAAGDPEVVVRVPLRRGHLPCKAALVQLGLLICAHPDRMQRVLREEKGVVNPLGPDACERRALAYLGKRVQWALEEYPSCPGAAAEELECTWRSEQIATSTSLSTKAGDLGEGGEFRHGVVNRQLPPRRLRALWLVATERQLLVEAAAAIQHRLSSATSQVAGKLSGQGEEGEAPHELPGFGRSSRTVLAPRLLSGLLVPGSKSQELSQLLARLQGCTRAAANLGRRFRELHGRDEDDVDAREEGDALQRELLVVSQLLSSSPLGDPLAPEVALQRGVVPAADGTVRAQGQALETLLRASLASLKWAQQCAGSELGVAESESSENANEQLCDVLLLSAATHMRLGDLDAASAELREALAKCSAETRTCRLQAFSEAVVELDISQLTWPPVRKPEANSLSSGPEASSSSSSSSFSARCSLPGVDQVALAMARKCAAGLAARSERVLFLAEPTSGTSEEEEGRAGDGSGSSAVLRDLRKRMQDLGYMNLWRWRPWPDRLPPARDLALSLGDWSKNLRAKDLEKDLKDLVDLFLLRQPLSLERAIGLLRPEAATLLLECCALCCFDPLQGCLLSPAEAVAAAAASCSLPGESSLEVLANVALWPVSEDLLLAVDFEQVVSCSQQEEPVPLLGRDSLALLAAASASESGSSQRLLDFCCGCGVQGLAALRASRADHLHVTFVDENPRALRFARFAAHFNGLQANVSFVGGFSAATQASVQNMLQEAAGASQQQGGCGFQHVLANLARLPNPAGTMAGGDACYEHCTGSSGVGTGVEPLQARYRDSSWQPPGSDSSGETLIFFEKIHPDSNWQPPASESGGGARNRLSAAPGPAPGSWRPPAGRGLAWAPGSAEALRLHLERRLSEAAEMESLTPSRGLHATVFRDTAMPLEAFVRAATPNCTELQRLRFEEMLRCSHSSSAAHGASEVVLLLWADDAKGGGCSSPLRVELHSEHSGLWSDEEYLRREVSSALEGFRLAFATQQQTSTMYSLDWDDGLLEAETAGLEAETLRKTAAGGRGYAQATDNGRAASSAKAQWKPTEQQSSKSRRVRELEGATWEDLAMEPLLGFSLPALCEVLWRQDSSSSQPIAVVPGATHLSWGLLELRGCSAPPEVASALLACGCQDRLFLSEGSSELHVQRGHILKLASGASWSSKAAEVPHARQTGGIAKLDEFDVLVLPMMGWRGQAQQPHSFCVGLSHLLQALTSAVVGGSRPLRLILLSSTCLGPGSASGQRSGGQAVAAQAPALGLVRSLRTEVPQMPLLWLDTDAHGQELQEQLVYELALAHPAGGATASSQERALALLAHNREVAYRQGQRWLPRLDLSAAGPVYAGRTLPSLCPLSERGVALVTGGIAGLGLAAAEALAELGGIRHLVLSSRSGQPPPDVEGERIRRMEERFGVKVVLEQCDVSVEREVQQLLDRQGLSQRRSISAQQDTMTDDEINSLVGPIASHCDDAYHQDVRRYGSPFVMDREMQRITGLGSVPEVIRHLRSVRISGSDPIVQKLRRAVASYSGGSSNVIRGYHRTVGDSAGQIMSTTFRCSAGGMLGKGIYFATRPEDVEGKATHTGPVLECEVDVGRVKYVDSYSRDLSHTTLASLKAEGYDCIFARASRGGIVNRDEFCIFEPERVRMIGTMLSKTPMDNIKMLANCPGFNPFLTPMRVGCDKRGCHGMVDSSSGVCGEFLQEYRFLGVPGHSDLSRASASRDLSVQTAAELIRILAACGDSLPRALDVRRLRLLGAGLRGVFAASLRAEGAGRVASASRAPQLGSVGEVGGKETFSFGRLVAWGGHSLGDQLLAFVLCSSVAALVGSPGQANYAAANAYLDELAWLRFSQGLPAVSLQWPAISDEEPEGWLETEEAGDFRNFARGFAAAPESRASASCIGLGEVRQVFKLAISGCKSASASPVQAVLPGAYLTKESSPAARDPASSAVEREGGEGLKALSCFNCLQPAVEDGLRTLLQLTVHSGLCSRDGGTTAPGSPGAVVRTPTANISPMAEASSGGLSFGAATEGYEDDPQAKLCNEVCVEVFRSIHGSKSAAARAKGHYIFEIGAGTGGTTSFVLPTFDPNCTRFVFTDLSQAFLTNARARFGAKFPFIEYTIFNGDRHPGDQGFHSHEMTEVLATNVIHATMHLASTMAACHVLLEPGGHIVFNEVQNAGTIMEDLTYGLTDGWWMLTDTERRVTYPLLKVPEWGQLFTSCGFRNVWHTPDQGSIFSQQAVLVAQSGRFVQPTHLGLDPMPRADPTASYLFTGAVGGLGLIAALILVERGARFLHFVSRRDKVPAEALKWYERIEQSSATVRRERCDVSSEAQVAKLFVDTPEWPRCAGIVHAAGVLSDGTIQKQSRKKYSEVFGPKLLGAWHLHRFYAHKLQKLQLNVMFSSAAGFFGSPGQNNHASANAGIEALADMNRRLGLPGAAIAWGAVAEVGYAARHNIADGPMAVSFDHAWAAMEALLAKPFSNVAIQPSAWEFGKGALPMKAVIFAGTAARFRRTGFRRTAAPAAAPSVVPVPVVVPVDSSASQLEPLGTSAEEEKSQTTSSPVAFEQPSVEGTSSGLPAVGRRAGEATSVQLSTPGLPKGKPDSEEVLAAMQQLHNAWHLPAAHGTALTGGPRPPLRRSEPLGPPGSGASVLSPGGAASSFSKPGLEGGPLLAFSKPSLDLAVPEGRSSRQGPPGAGAGAGLPRPGPTVGRFARLGQQEIC</sequence>
<keyword evidence="3" id="KW-0597">Phosphoprotein</keyword>
<dbReference type="Gene3D" id="3.90.228.10">
    <property type="match status" value="1"/>
</dbReference>
<evidence type="ECO:0000256" key="1">
    <source>
        <dbReference type="ARBA" id="ARBA00004141"/>
    </source>
</evidence>
<dbReference type="Proteomes" id="UP000654075">
    <property type="component" value="Unassembled WGS sequence"/>
</dbReference>
<dbReference type="InterPro" id="IPR005821">
    <property type="entry name" value="Ion_trans_dom"/>
</dbReference>
<dbReference type="SMART" id="SM00054">
    <property type="entry name" value="EFh"/>
    <property type="match status" value="2"/>
</dbReference>
<organism evidence="11 12">
    <name type="scientific">Polarella glacialis</name>
    <name type="common">Dinoflagellate</name>
    <dbReference type="NCBI Taxonomy" id="89957"/>
    <lineage>
        <taxon>Eukaryota</taxon>
        <taxon>Sar</taxon>
        <taxon>Alveolata</taxon>
        <taxon>Dinophyceae</taxon>
        <taxon>Suessiales</taxon>
        <taxon>Suessiaceae</taxon>
        <taxon>Polarella</taxon>
    </lineage>
</organism>
<keyword evidence="2" id="KW-0596">Phosphopantetheine</keyword>
<evidence type="ECO:0000313" key="11">
    <source>
        <dbReference type="EMBL" id="CAE8631356.1"/>
    </source>
</evidence>
<feature type="region of interest" description="Disordered" evidence="8">
    <location>
        <begin position="162"/>
        <end position="205"/>
    </location>
</feature>